<organism evidence="2">
    <name type="scientific">Zea mays</name>
    <name type="common">Maize</name>
    <dbReference type="NCBI Taxonomy" id="4577"/>
    <lineage>
        <taxon>Eukaryota</taxon>
        <taxon>Viridiplantae</taxon>
        <taxon>Streptophyta</taxon>
        <taxon>Embryophyta</taxon>
        <taxon>Tracheophyta</taxon>
        <taxon>Spermatophyta</taxon>
        <taxon>Magnoliopsida</taxon>
        <taxon>Liliopsida</taxon>
        <taxon>Poales</taxon>
        <taxon>Poaceae</taxon>
        <taxon>PACMAD clade</taxon>
        <taxon>Panicoideae</taxon>
        <taxon>Andropogonodae</taxon>
        <taxon>Andropogoneae</taxon>
        <taxon>Tripsacinae</taxon>
        <taxon>Zea</taxon>
    </lineage>
</organism>
<feature type="compositionally biased region" description="Pro residues" evidence="1">
    <location>
        <begin position="66"/>
        <end position="78"/>
    </location>
</feature>
<evidence type="ECO:0000313" key="2">
    <source>
        <dbReference type="EMBL" id="PWZ43612.1"/>
    </source>
</evidence>
<reference evidence="2" key="1">
    <citation type="journal article" date="2018" name="Nat. Genet.">
        <title>Extensive intraspecific gene order and gene structural variations between Mo17 and other maize genomes.</title>
        <authorList>
            <person name="Sun S."/>
            <person name="Zhou Y."/>
            <person name="Chen J."/>
            <person name="Shi J."/>
            <person name="Zhao H."/>
            <person name="Zhao H."/>
            <person name="Song W."/>
            <person name="Zhang M."/>
            <person name="Cui Y."/>
            <person name="Dong X."/>
            <person name="Liu H."/>
            <person name="Ma X."/>
            <person name="Jiao Y."/>
            <person name="Wang B."/>
            <person name="Wei X."/>
            <person name="Stein J.C."/>
            <person name="Glaubitz J.C."/>
            <person name="Lu F."/>
            <person name="Yu G."/>
            <person name="Liang C."/>
            <person name="Fengler K."/>
            <person name="Li B."/>
            <person name="Rafalski A."/>
            <person name="Schnable P.S."/>
            <person name="Ware D.H."/>
            <person name="Buckler E.S."/>
            <person name="Lai J."/>
        </authorList>
    </citation>
    <scope>NUCLEOTIDE SEQUENCE [LARGE SCALE GENOMIC DNA]</scope>
    <source>
        <tissue evidence="2">Seedling</tissue>
    </source>
</reference>
<proteinExistence type="predicted"/>
<dbReference type="EMBL" id="NCVQ01000002">
    <property type="protein sequence ID" value="PWZ43612.1"/>
    <property type="molecule type" value="Genomic_DNA"/>
</dbReference>
<name>A0A3L6G4V3_MAIZE</name>
<feature type="region of interest" description="Disordered" evidence="1">
    <location>
        <begin position="62"/>
        <end position="83"/>
    </location>
</feature>
<protein>
    <submittedName>
        <fullName evidence="2">Uncharacterized protein</fullName>
    </submittedName>
</protein>
<dbReference type="AlphaFoldDB" id="A0A3L6G4V3"/>
<sequence>MGYSGRGSGPGQGRGRGRRFFIRLAKGLLGVFAMCRTRAIDESVRRRRTNRLHEDFLRYAAKTGHPLPPGSPPPPAPTFPTDLNEWHQQEFGVPFITPEDEVEDYDDPFYTSDPPPPYLG</sequence>
<accession>A0A3L6G4V3</accession>
<evidence type="ECO:0000256" key="1">
    <source>
        <dbReference type="SAM" id="MobiDB-lite"/>
    </source>
</evidence>
<gene>
    <name evidence="2" type="ORF">Zm00014a_034613</name>
</gene>
<feature type="compositionally biased region" description="Acidic residues" evidence="1">
    <location>
        <begin position="98"/>
        <end position="107"/>
    </location>
</feature>
<dbReference type="Proteomes" id="UP000251960">
    <property type="component" value="Chromosome 10"/>
</dbReference>
<feature type="region of interest" description="Disordered" evidence="1">
    <location>
        <begin position="97"/>
        <end position="120"/>
    </location>
</feature>
<comment type="caution">
    <text evidence="2">The sequence shown here is derived from an EMBL/GenBank/DDBJ whole genome shotgun (WGS) entry which is preliminary data.</text>
</comment>